<organism evidence="1 2">
    <name type="scientific">Yarrowia lipolytica</name>
    <name type="common">Candida lipolytica</name>
    <dbReference type="NCBI Taxonomy" id="4952"/>
    <lineage>
        <taxon>Eukaryota</taxon>
        <taxon>Fungi</taxon>
        <taxon>Dikarya</taxon>
        <taxon>Ascomycota</taxon>
        <taxon>Saccharomycotina</taxon>
        <taxon>Dipodascomycetes</taxon>
        <taxon>Dipodascales</taxon>
        <taxon>Dipodascales incertae sedis</taxon>
        <taxon>Yarrowia</taxon>
    </lineage>
</organism>
<protein>
    <submittedName>
        <fullName evidence="1">Uncharacterized protein</fullName>
    </submittedName>
</protein>
<reference evidence="1 2" key="1">
    <citation type="journal article" date="2016" name="PLoS ONE">
        <title>Sequence Assembly of Yarrowia lipolytica Strain W29/CLIB89 Shows Transposable Element Diversity.</title>
        <authorList>
            <person name="Magnan C."/>
            <person name="Yu J."/>
            <person name="Chang I."/>
            <person name="Jahn E."/>
            <person name="Kanomata Y."/>
            <person name="Wu J."/>
            <person name="Zeller M."/>
            <person name="Oakes M."/>
            <person name="Baldi P."/>
            <person name="Sandmeyer S."/>
        </authorList>
    </citation>
    <scope>NUCLEOTIDE SEQUENCE [LARGE SCALE GENOMIC DNA]</scope>
    <source>
        <strain evidence="2">CLIB89(W29)</strain>
    </source>
</reference>
<dbReference type="EMBL" id="CP017553">
    <property type="protein sequence ID" value="AOW00173.1"/>
    <property type="molecule type" value="Genomic_DNA"/>
</dbReference>
<evidence type="ECO:0000313" key="1">
    <source>
        <dbReference type="EMBL" id="AOW00173.1"/>
    </source>
</evidence>
<evidence type="ECO:0000313" key="2">
    <source>
        <dbReference type="Proteomes" id="UP000182444"/>
    </source>
</evidence>
<dbReference type="AlphaFoldDB" id="A0A1D8N3G5"/>
<dbReference type="VEuPathDB" id="FungiDB:YALI1_A02819g"/>
<sequence length="102" mass="11138">MVGGAKRAARDGAKACQQMSRSPVAYQYDKDSACPNSFVPYPASPCSSDAAQIEQSYWHLFARGGGGCYGGPLRSRDRWRLVPSAVAFFWGCARDFSHLAKK</sequence>
<name>A0A1D8N3G5_YARLL</name>
<dbReference type="RefSeq" id="XP_068137717.1">
    <property type="nucleotide sequence ID" value="XM_068281616.1"/>
</dbReference>
<accession>A0A1D8N3G5</accession>
<proteinExistence type="predicted"/>
<gene>
    <name evidence="1" type="ORF">YALI1_A02819g</name>
</gene>
<dbReference type="Proteomes" id="UP000182444">
    <property type="component" value="Chromosome 1A"/>
</dbReference>
<dbReference type="GeneID" id="94582275"/>